<organism evidence="6 7">
    <name type="scientific">Drosophila lebanonensis</name>
    <name type="common">Fruit fly</name>
    <name type="synonym">Scaptodrosophila lebanonensis</name>
    <dbReference type="NCBI Taxonomy" id="7225"/>
    <lineage>
        <taxon>Eukaryota</taxon>
        <taxon>Metazoa</taxon>
        <taxon>Ecdysozoa</taxon>
        <taxon>Arthropoda</taxon>
        <taxon>Hexapoda</taxon>
        <taxon>Insecta</taxon>
        <taxon>Pterygota</taxon>
        <taxon>Neoptera</taxon>
        <taxon>Endopterygota</taxon>
        <taxon>Diptera</taxon>
        <taxon>Brachycera</taxon>
        <taxon>Muscomorpha</taxon>
        <taxon>Ephydroidea</taxon>
        <taxon>Drosophilidae</taxon>
        <taxon>Scaptodrosophila</taxon>
    </lineage>
</organism>
<evidence type="ECO:0000256" key="1">
    <source>
        <dbReference type="ARBA" id="ARBA00023016"/>
    </source>
</evidence>
<dbReference type="GO" id="GO:0005737">
    <property type="term" value="C:cytoplasm"/>
    <property type="evidence" value="ECO:0007669"/>
    <property type="project" value="TreeGrafter"/>
</dbReference>
<dbReference type="RefSeq" id="XP_030373426.1">
    <property type="nucleotide sequence ID" value="XM_030517566.1"/>
</dbReference>
<dbReference type="PANTHER" id="PTHR45640:SF13">
    <property type="entry name" value="HEAT SHOCK PROTEIN 22-RELATED"/>
    <property type="match status" value="1"/>
</dbReference>
<sequence length="223" mass="24874">MSILPLLNMARELDNEYRSLGDWENYLDHDFGFGVHPVDLFHRPRLLMHQHGGGNRRRFLPYDRCHHLATAMPQHVLARRSGASSGQNSLLPAVGKDGFQVCMDVSQFKPNELTVKVVDKTIVVEGKHEEREDGHGMIQRHFVRKYTLPKDYDPNDVVSTVSSDGVLTLKAPPPPNKALTQKERVIQIQQTGPAHLSVKPPEGTAAADGKNENGATEKMETGK</sequence>
<dbReference type="GO" id="GO:0051082">
    <property type="term" value="F:unfolded protein binding"/>
    <property type="evidence" value="ECO:0007669"/>
    <property type="project" value="UniProtKB-ARBA"/>
</dbReference>
<evidence type="ECO:0000256" key="3">
    <source>
        <dbReference type="RuleBase" id="RU003616"/>
    </source>
</evidence>
<comment type="similarity">
    <text evidence="2 3">Belongs to the small heat shock protein (HSP20) family.</text>
</comment>
<dbReference type="AlphaFoldDB" id="A0A6J2T984"/>
<dbReference type="GO" id="GO:0042026">
    <property type="term" value="P:protein refolding"/>
    <property type="evidence" value="ECO:0007669"/>
    <property type="project" value="TreeGrafter"/>
</dbReference>
<dbReference type="Proteomes" id="UP000504634">
    <property type="component" value="Unplaced"/>
</dbReference>
<dbReference type="SUPFAM" id="SSF49764">
    <property type="entry name" value="HSP20-like chaperones"/>
    <property type="match status" value="1"/>
</dbReference>
<dbReference type="PRINTS" id="PR00299">
    <property type="entry name" value="ACRYSTALLIN"/>
</dbReference>
<dbReference type="Gene3D" id="2.60.40.790">
    <property type="match status" value="1"/>
</dbReference>
<dbReference type="GO" id="GO:0005634">
    <property type="term" value="C:nucleus"/>
    <property type="evidence" value="ECO:0007669"/>
    <property type="project" value="TreeGrafter"/>
</dbReference>
<dbReference type="CTD" id="39078"/>
<feature type="region of interest" description="Disordered" evidence="4">
    <location>
        <begin position="189"/>
        <end position="223"/>
    </location>
</feature>
<protein>
    <submittedName>
        <fullName evidence="7">Heat shock protein 27</fullName>
    </submittedName>
</protein>
<feature type="domain" description="SHSP" evidence="5">
    <location>
        <begin position="81"/>
        <end position="189"/>
    </location>
</feature>
<feature type="compositionally biased region" description="Basic and acidic residues" evidence="4">
    <location>
        <begin position="209"/>
        <end position="223"/>
    </location>
</feature>
<dbReference type="OrthoDB" id="1431247at2759"/>
<evidence type="ECO:0000256" key="4">
    <source>
        <dbReference type="SAM" id="MobiDB-lite"/>
    </source>
</evidence>
<reference evidence="7" key="1">
    <citation type="submission" date="2025-08" db="UniProtKB">
        <authorList>
            <consortium name="RefSeq"/>
        </authorList>
    </citation>
    <scope>IDENTIFICATION</scope>
    <source>
        <strain evidence="7">11010-0011.00</strain>
        <tissue evidence="7">Whole body</tissue>
    </source>
</reference>
<name>A0A6J2T984_DROLE</name>
<dbReference type="FunFam" id="2.60.40.790:FF:000042">
    <property type="entry name" value="heat shock protein 27"/>
    <property type="match status" value="1"/>
</dbReference>
<keyword evidence="6" id="KW-1185">Reference proteome</keyword>
<dbReference type="GO" id="GO:0009408">
    <property type="term" value="P:response to heat"/>
    <property type="evidence" value="ECO:0007669"/>
    <property type="project" value="UniProtKB-ARBA"/>
</dbReference>
<gene>
    <name evidence="7" type="primary">LOC115623283</name>
</gene>
<dbReference type="PANTHER" id="PTHR45640">
    <property type="entry name" value="HEAT SHOCK PROTEIN HSP-12.2-RELATED"/>
    <property type="match status" value="1"/>
</dbReference>
<evidence type="ECO:0000256" key="2">
    <source>
        <dbReference type="PROSITE-ProRule" id="PRU00285"/>
    </source>
</evidence>
<proteinExistence type="inferred from homology"/>
<dbReference type="PROSITE" id="PS01031">
    <property type="entry name" value="SHSP"/>
    <property type="match status" value="1"/>
</dbReference>
<evidence type="ECO:0000259" key="5">
    <source>
        <dbReference type="PROSITE" id="PS01031"/>
    </source>
</evidence>
<accession>A0A6J2T984</accession>
<keyword evidence="1 7" id="KW-0346">Stress response</keyword>
<dbReference type="InterPro" id="IPR001436">
    <property type="entry name" value="Alpha-crystallin/sHSP_animal"/>
</dbReference>
<evidence type="ECO:0000313" key="6">
    <source>
        <dbReference type="Proteomes" id="UP000504634"/>
    </source>
</evidence>
<dbReference type="InterPro" id="IPR002068">
    <property type="entry name" value="A-crystallin/Hsp20_dom"/>
</dbReference>
<dbReference type="Pfam" id="PF00011">
    <property type="entry name" value="HSP20"/>
    <property type="match status" value="1"/>
</dbReference>
<dbReference type="GeneID" id="115623283"/>
<evidence type="ECO:0000313" key="7">
    <source>
        <dbReference type="RefSeq" id="XP_030373426.1"/>
    </source>
</evidence>
<dbReference type="CDD" id="cd06526">
    <property type="entry name" value="metazoan_ACD"/>
    <property type="match status" value="1"/>
</dbReference>
<dbReference type="InterPro" id="IPR008978">
    <property type="entry name" value="HSP20-like_chaperone"/>
</dbReference>